<evidence type="ECO:0000313" key="2">
    <source>
        <dbReference type="EMBL" id="PON63142.1"/>
    </source>
</evidence>
<dbReference type="Proteomes" id="UP000237000">
    <property type="component" value="Unassembled WGS sequence"/>
</dbReference>
<gene>
    <name evidence="2" type="ORF">TorRG33x02_276860</name>
</gene>
<name>A0A2P5CQ57_TREOI</name>
<reference evidence="3" key="1">
    <citation type="submission" date="2016-06" db="EMBL/GenBank/DDBJ databases">
        <title>Parallel loss of symbiosis genes in relatives of nitrogen-fixing non-legume Parasponia.</title>
        <authorList>
            <person name="Van Velzen R."/>
            <person name="Holmer R."/>
            <person name="Bu F."/>
            <person name="Rutten L."/>
            <person name="Van Zeijl A."/>
            <person name="Liu W."/>
            <person name="Santuari L."/>
            <person name="Cao Q."/>
            <person name="Sharma T."/>
            <person name="Shen D."/>
            <person name="Roswanjaya Y."/>
            <person name="Wardhani T."/>
            <person name="Kalhor M.S."/>
            <person name="Jansen J."/>
            <person name="Van den Hoogen J."/>
            <person name="Gungor B."/>
            <person name="Hartog M."/>
            <person name="Hontelez J."/>
            <person name="Verver J."/>
            <person name="Yang W.-C."/>
            <person name="Schijlen E."/>
            <person name="Repin R."/>
            <person name="Schilthuizen M."/>
            <person name="Schranz E."/>
            <person name="Heidstra R."/>
            <person name="Miyata K."/>
            <person name="Fedorova E."/>
            <person name="Kohlen W."/>
            <person name="Bisseling T."/>
            <person name="Smit S."/>
            <person name="Geurts R."/>
        </authorList>
    </citation>
    <scope>NUCLEOTIDE SEQUENCE [LARGE SCALE GENOMIC DNA]</scope>
    <source>
        <strain evidence="3">cv. RG33-2</strain>
    </source>
</reference>
<dbReference type="AlphaFoldDB" id="A0A2P5CQ57"/>
<feature type="compositionally biased region" description="Low complexity" evidence="1">
    <location>
        <begin position="16"/>
        <end position="29"/>
    </location>
</feature>
<proteinExistence type="predicted"/>
<sequence length="89" mass="9588">MTLLDNAVGASMRTGSALPQSPSPNLSPNDQVSPQLPSPNVWTKPAEGFAKLSFCFVGQWDCGFSSVTARDNNDALLAIWCQKILQHDP</sequence>
<evidence type="ECO:0000256" key="1">
    <source>
        <dbReference type="SAM" id="MobiDB-lite"/>
    </source>
</evidence>
<dbReference type="EMBL" id="JXTC01000340">
    <property type="protein sequence ID" value="PON63142.1"/>
    <property type="molecule type" value="Genomic_DNA"/>
</dbReference>
<dbReference type="InParanoid" id="A0A2P5CQ57"/>
<organism evidence="2 3">
    <name type="scientific">Trema orientale</name>
    <name type="common">Charcoal tree</name>
    <name type="synonym">Celtis orientalis</name>
    <dbReference type="NCBI Taxonomy" id="63057"/>
    <lineage>
        <taxon>Eukaryota</taxon>
        <taxon>Viridiplantae</taxon>
        <taxon>Streptophyta</taxon>
        <taxon>Embryophyta</taxon>
        <taxon>Tracheophyta</taxon>
        <taxon>Spermatophyta</taxon>
        <taxon>Magnoliopsida</taxon>
        <taxon>eudicotyledons</taxon>
        <taxon>Gunneridae</taxon>
        <taxon>Pentapetalae</taxon>
        <taxon>rosids</taxon>
        <taxon>fabids</taxon>
        <taxon>Rosales</taxon>
        <taxon>Cannabaceae</taxon>
        <taxon>Trema</taxon>
    </lineage>
</organism>
<evidence type="ECO:0000313" key="3">
    <source>
        <dbReference type="Proteomes" id="UP000237000"/>
    </source>
</evidence>
<accession>A0A2P5CQ57</accession>
<protein>
    <submittedName>
        <fullName evidence="2">Uncharacterized protein</fullName>
    </submittedName>
</protein>
<feature type="compositionally biased region" description="Polar residues" evidence="1">
    <location>
        <begin position="30"/>
        <end position="40"/>
    </location>
</feature>
<feature type="region of interest" description="Disordered" evidence="1">
    <location>
        <begin position="1"/>
        <end position="40"/>
    </location>
</feature>
<keyword evidence="3" id="KW-1185">Reference proteome</keyword>
<comment type="caution">
    <text evidence="2">The sequence shown here is derived from an EMBL/GenBank/DDBJ whole genome shotgun (WGS) entry which is preliminary data.</text>
</comment>